<evidence type="ECO:0000313" key="1">
    <source>
        <dbReference type="EMBL" id="UZF87191.1"/>
    </source>
</evidence>
<accession>A0A9E8CSI4</accession>
<dbReference type="InterPro" id="IPR025528">
    <property type="entry name" value="BrnA_antitoxin"/>
</dbReference>
<dbReference type="AlphaFoldDB" id="A0A9E8CSI4"/>
<gene>
    <name evidence="1" type="ORF">NWE54_26170</name>
</gene>
<dbReference type="Pfam" id="PF14384">
    <property type="entry name" value="BrnA_antitoxin"/>
    <property type="match status" value="1"/>
</dbReference>
<protein>
    <submittedName>
        <fullName evidence="1">BrnA antitoxin family protein</fullName>
    </submittedName>
</protein>
<reference evidence="1" key="1">
    <citation type="submission" date="2022-08" db="EMBL/GenBank/DDBJ databases">
        <title>Complete Genome Sequences of 2 Bosea sp. soil isolates.</title>
        <authorList>
            <person name="Alvarez Arevalo M."/>
            <person name="Sterndorff E.B."/>
            <person name="Faurdal D."/>
            <person name="Joergensen T.S."/>
            <person name="Weber T."/>
        </authorList>
    </citation>
    <scope>NUCLEOTIDE SEQUENCE</scope>
    <source>
        <strain evidence="1">NBC_00436</strain>
    </source>
</reference>
<dbReference type="EMBL" id="CP102774">
    <property type="protein sequence ID" value="UZF87191.1"/>
    <property type="molecule type" value="Genomic_DNA"/>
</dbReference>
<organism evidence="1">
    <name type="scientific">Bosea sp. NBC_00436</name>
    <dbReference type="NCBI Taxonomy" id="2969620"/>
    <lineage>
        <taxon>Bacteria</taxon>
        <taxon>Pseudomonadati</taxon>
        <taxon>Pseudomonadota</taxon>
        <taxon>Alphaproteobacteria</taxon>
        <taxon>Hyphomicrobiales</taxon>
        <taxon>Boseaceae</taxon>
        <taxon>Bosea</taxon>
    </lineage>
</organism>
<proteinExistence type="predicted"/>
<sequence length="94" mass="10010">MNSGRTRRPTSAWDKAEALFKPAAAKASTPADKRPSVPGAKELVSLRIDRNVLDHFQSGGPGWQDRINNALRQAAGIGGDEVVTPDELNSSNNG</sequence>
<name>A0A9E8CSI4_9HYPH</name>